<feature type="signal peptide" evidence="10">
    <location>
        <begin position="1"/>
        <end position="22"/>
    </location>
</feature>
<dbReference type="InterPro" id="IPR010259">
    <property type="entry name" value="S8pro/Inhibitor_I9"/>
</dbReference>
<evidence type="ECO:0000259" key="13">
    <source>
        <dbReference type="Pfam" id="PF05922"/>
    </source>
</evidence>
<feature type="chain" id="PRO_5046594850" evidence="10">
    <location>
        <begin position="23"/>
        <end position="1395"/>
    </location>
</feature>
<evidence type="ECO:0000259" key="11">
    <source>
        <dbReference type="Pfam" id="PF00082"/>
    </source>
</evidence>
<feature type="domain" description="Peptidase S8/S53" evidence="11">
    <location>
        <begin position="205"/>
        <end position="689"/>
    </location>
</feature>
<evidence type="ECO:0000256" key="3">
    <source>
        <dbReference type="ARBA" id="ARBA00022670"/>
    </source>
</evidence>
<dbReference type="Pfam" id="PF05922">
    <property type="entry name" value="Inhibitor_I9"/>
    <property type="match status" value="1"/>
</dbReference>
<dbReference type="Gene3D" id="2.60.40.3010">
    <property type="match status" value="1"/>
</dbReference>
<dbReference type="PROSITE" id="PS51892">
    <property type="entry name" value="SUBTILASE"/>
    <property type="match status" value="1"/>
</dbReference>
<evidence type="ECO:0000256" key="10">
    <source>
        <dbReference type="SAM" id="SignalP"/>
    </source>
</evidence>
<keyword evidence="6 8" id="KW-0720">Serine protease</keyword>
<dbReference type="Gene3D" id="3.40.50.200">
    <property type="entry name" value="Peptidase S8/S53 domain"/>
    <property type="match status" value="1"/>
</dbReference>
<dbReference type="PROSITE" id="PS00136">
    <property type="entry name" value="SUBTILASE_ASP"/>
    <property type="match status" value="1"/>
</dbReference>
<dbReference type="InterPro" id="IPR036852">
    <property type="entry name" value="Peptidase_S8/S53_dom_sf"/>
</dbReference>
<dbReference type="InterPro" id="IPR037045">
    <property type="entry name" value="S8pro/Inhibitor_I9_sf"/>
</dbReference>
<comment type="subcellular location">
    <subcellularLocation>
        <location evidence="1">Secreted</location>
    </subcellularLocation>
</comment>
<proteinExistence type="inferred from homology"/>
<organism evidence="15 16">
    <name type="scientific">Agaribacter flavus</name>
    <dbReference type="NCBI Taxonomy" id="1902781"/>
    <lineage>
        <taxon>Bacteria</taxon>
        <taxon>Pseudomonadati</taxon>
        <taxon>Pseudomonadota</taxon>
        <taxon>Gammaproteobacteria</taxon>
        <taxon>Alteromonadales</taxon>
        <taxon>Alteromonadaceae</taxon>
        <taxon>Agaribacter</taxon>
    </lineage>
</organism>
<evidence type="ECO:0000256" key="4">
    <source>
        <dbReference type="ARBA" id="ARBA00022729"/>
    </source>
</evidence>
<evidence type="ECO:0000256" key="9">
    <source>
        <dbReference type="RuleBase" id="RU003355"/>
    </source>
</evidence>
<dbReference type="Gene3D" id="2.60.120.380">
    <property type="match status" value="1"/>
</dbReference>
<comment type="caution">
    <text evidence="15">The sequence shown here is derived from an EMBL/GenBank/DDBJ whole genome shotgun (WGS) entry which is preliminary data.</text>
</comment>
<evidence type="ECO:0000256" key="6">
    <source>
        <dbReference type="ARBA" id="ARBA00022825"/>
    </source>
</evidence>
<dbReference type="InterPro" id="IPR015500">
    <property type="entry name" value="Peptidase_S8_subtilisin-rel"/>
</dbReference>
<keyword evidence="4 10" id="KW-0732">Signal</keyword>
<dbReference type="PRINTS" id="PR00723">
    <property type="entry name" value="SUBTILISIN"/>
</dbReference>
<feature type="domain" description="PA" evidence="12">
    <location>
        <begin position="472"/>
        <end position="564"/>
    </location>
</feature>
<evidence type="ECO:0000256" key="1">
    <source>
        <dbReference type="ARBA" id="ARBA00004613"/>
    </source>
</evidence>
<dbReference type="Gene3D" id="3.50.30.30">
    <property type="match status" value="1"/>
</dbReference>
<evidence type="ECO:0000259" key="12">
    <source>
        <dbReference type="Pfam" id="PF02225"/>
    </source>
</evidence>
<dbReference type="Gene3D" id="3.30.70.80">
    <property type="entry name" value="Peptidase S8 propeptide/proteinase inhibitor I9"/>
    <property type="match status" value="1"/>
</dbReference>
<dbReference type="InterPro" id="IPR023827">
    <property type="entry name" value="Peptidase_S8_Asp-AS"/>
</dbReference>
<dbReference type="Pfam" id="PF02225">
    <property type="entry name" value="PA"/>
    <property type="match status" value="1"/>
</dbReference>
<dbReference type="CDD" id="cd02120">
    <property type="entry name" value="PA_subtilisin_like"/>
    <property type="match status" value="1"/>
</dbReference>
<keyword evidence="7" id="KW-0325">Glycoprotein</keyword>
<dbReference type="RefSeq" id="WP_376918394.1">
    <property type="nucleotide sequence ID" value="NZ_JBHRSW010000004.1"/>
</dbReference>
<keyword evidence="5 8" id="KW-0378">Hydrolase</keyword>
<keyword evidence="16" id="KW-1185">Reference proteome</keyword>
<dbReference type="PANTHER" id="PTHR10795">
    <property type="entry name" value="PROPROTEIN CONVERTASE SUBTILISIN/KEXIN"/>
    <property type="match status" value="1"/>
</dbReference>
<feature type="active site" description="Charge relay system" evidence="8">
    <location>
        <position position="214"/>
    </location>
</feature>
<dbReference type="Pfam" id="PF00082">
    <property type="entry name" value="Peptidase_S8"/>
    <property type="match status" value="1"/>
</dbReference>
<dbReference type="InterPro" id="IPR041469">
    <property type="entry name" value="Subtilisin-like_FN3"/>
</dbReference>
<gene>
    <name evidence="15" type="ORF">ACFOHL_01305</name>
</gene>
<dbReference type="InterPro" id="IPR000209">
    <property type="entry name" value="Peptidase_S8/S53_dom"/>
</dbReference>
<feature type="domain" description="Inhibitor I9" evidence="13">
    <location>
        <begin position="70"/>
        <end position="178"/>
    </location>
</feature>
<evidence type="ECO:0000256" key="2">
    <source>
        <dbReference type="ARBA" id="ARBA00011073"/>
    </source>
</evidence>
<dbReference type="Proteomes" id="UP001595478">
    <property type="component" value="Unassembled WGS sequence"/>
</dbReference>
<evidence type="ECO:0000256" key="8">
    <source>
        <dbReference type="PROSITE-ProRule" id="PRU01240"/>
    </source>
</evidence>
<feature type="domain" description="Subtilisin-like protease fibronectin type-III" evidence="14">
    <location>
        <begin position="737"/>
        <end position="831"/>
    </location>
</feature>
<feature type="active site" description="Charge relay system" evidence="8">
    <location>
        <position position="292"/>
    </location>
</feature>
<feature type="active site" description="Charge relay system" evidence="8">
    <location>
        <position position="649"/>
    </location>
</feature>
<dbReference type="InterPro" id="IPR003137">
    <property type="entry name" value="PA_domain"/>
</dbReference>
<evidence type="ECO:0000259" key="14">
    <source>
        <dbReference type="Pfam" id="PF17766"/>
    </source>
</evidence>
<protein>
    <submittedName>
        <fullName evidence="15">S8 family serine peptidase</fullName>
    </submittedName>
</protein>
<reference evidence="16" key="1">
    <citation type="journal article" date="2019" name="Int. J. Syst. Evol. Microbiol.">
        <title>The Global Catalogue of Microorganisms (GCM) 10K type strain sequencing project: providing services to taxonomists for standard genome sequencing and annotation.</title>
        <authorList>
            <consortium name="The Broad Institute Genomics Platform"/>
            <consortium name="The Broad Institute Genome Sequencing Center for Infectious Disease"/>
            <person name="Wu L."/>
            <person name="Ma J."/>
        </authorList>
    </citation>
    <scope>NUCLEOTIDE SEQUENCE [LARGE SCALE GENOMIC DNA]</scope>
    <source>
        <strain evidence="16">KCTC 52473</strain>
    </source>
</reference>
<dbReference type="SUPFAM" id="SSF52743">
    <property type="entry name" value="Subtilisin-like"/>
    <property type="match status" value="1"/>
</dbReference>
<dbReference type="InterPro" id="IPR045051">
    <property type="entry name" value="SBT"/>
</dbReference>
<dbReference type="Pfam" id="PF17766">
    <property type="entry name" value="fn3_6"/>
    <property type="match status" value="1"/>
</dbReference>
<name>A0ABV7FIZ7_9ALTE</name>
<dbReference type="InterPro" id="IPR034197">
    <property type="entry name" value="Peptidases_S8_3"/>
</dbReference>
<comment type="similarity">
    <text evidence="2 8 9">Belongs to the peptidase S8 family.</text>
</comment>
<evidence type="ECO:0000256" key="7">
    <source>
        <dbReference type="ARBA" id="ARBA00023180"/>
    </source>
</evidence>
<evidence type="ECO:0000313" key="16">
    <source>
        <dbReference type="Proteomes" id="UP001595478"/>
    </source>
</evidence>
<evidence type="ECO:0000256" key="5">
    <source>
        <dbReference type="ARBA" id="ARBA00022801"/>
    </source>
</evidence>
<accession>A0ABV7FIZ7</accession>
<dbReference type="EMBL" id="JBHRSW010000004">
    <property type="protein sequence ID" value="MFC3120254.1"/>
    <property type="molecule type" value="Genomic_DNA"/>
</dbReference>
<dbReference type="InterPro" id="IPR023828">
    <property type="entry name" value="Peptidase_S8_Ser-AS"/>
</dbReference>
<evidence type="ECO:0000313" key="15">
    <source>
        <dbReference type="EMBL" id="MFC3120254.1"/>
    </source>
</evidence>
<dbReference type="PROSITE" id="PS00138">
    <property type="entry name" value="SUBTILASE_SER"/>
    <property type="match status" value="1"/>
</dbReference>
<dbReference type="CDD" id="cd04852">
    <property type="entry name" value="Peptidases_S8_3"/>
    <property type="match status" value="1"/>
</dbReference>
<keyword evidence="3 8" id="KW-0645">Protease</keyword>
<sequence length="1395" mass="147832">MKFIAVAISVAIASAGLYPVLADDGIATQKISLQETQTRMTVVKSFDNPSKTHNRVKFNFEPNLPAGEYTYIVELVSPAIAQDTKMVYALKQRKVSRHANSSTNQQVNKFILDYEKSLKNKQGKMLSEMRSIKGDLKVLHAYTYALNGFAVEMTQKEALKVSSLAGVKRVSRSKVRRVDTDRGPELIGSPSIWQGQLPSLPQTQGEGIVVGVIDSGVNTDHPSFAEVSGDGYVHTNPLGDGVFLGDCASNFPELCNNKLIGVYSYPVITNNYTDTEVFPENLAQNGEDYGGHGSHVAATAVGNVLNNVNESIPEANAEESDGVQTEFVFDQISGVAPRANLISYQVCFGGTSADGDTYADCPGAAIAAGIDSAIADGVDVINFSISGGGNPWNDPDELAFLSAMNAGIFVATSAGNSGPNPQTSEKNAPWYTSVAAAEHGRENAFVKELTDFSGGNTPPPPLSGQSNTGSITASIVYAGDFSNPNDPGNDPAQCLQPFPANTFAGQIVVCDRGQIAGVDKAINVEAGGAGGYVLANVDGGDTFLANDQYVVPGIHMNAENGNRLKAWLASGSNHRATITTGMPNQTLDPERIDNLANFSSRGPNATNSTLTPTLTAPGVNIFSAYADQQFGHDGQPPAAGDFSYLSGTSMSSPHAAGSAALLSALHPTWTPDNIRSALSMTANTQLKRNNATETADYFDMGAGRIQVDQAAQVGLVLDESFANYVAANPARGGDPRQLNLPSITDSECRGICEWTRTFTATQDGSWEVSAESFDNDTVITVEPTNFNIVAGQSQDVRVTINSLAATKTEYIFGALRLSASNSPNLSLPISVLSTLGDIPTTSKATASRAVDETRIENIKAISIPEFFVTSFSLSKATVVTDEVSEDSDNEDYLDNIQDGVVTFPITVPDNAKRLITKIVSSSAVDLDLFLLFDADGDGELVSSEEIARSTSPNEIEEIAVNFPDAGDYVIAVQSFTASNAGTDAFELRYVIVTDDQNDTLQVQAPASIEEDVPFNIDVAYKLDEIQNGDEYFGAIGLSNNAAIADKLGLIELNLDVGDLDTRLIATPSRLQQGDSAPLTIQIAGNNTDKSRSYRVSLAIPNGTSISDTNNAEGLTISDDNLIWLVTKATGDTQVSTLDLSLQVNANMPPGPIALNLSSALLNRDFESVLTLPSFDQLQVEGAPQITFTGIANNQLQVTETQTLTIPIVVSDPNNDAVTVSFIQTSGTDTEVIQDENGTRLIAPSVENDETLVYTVVATDAFEQETSQTLSILVNNNQAPVIESITSPDSGNGGEQITLSFTASDPEQDSLSFSINGIAGSSRTLTLPRNSTSLTVEFAVSDGVSTTTESRSISIVQAPTPPPSSNGGGGSLSLWLFGLLAIISSLREINVRYAKR</sequence>